<dbReference type="InterPro" id="IPR051675">
    <property type="entry name" value="Endo/Exo/Phosphatase_dom_1"/>
</dbReference>
<dbReference type="Gene3D" id="1.10.150.280">
    <property type="entry name" value="AF1531-like domain"/>
    <property type="match status" value="1"/>
</dbReference>
<dbReference type="SUPFAM" id="SSF47781">
    <property type="entry name" value="RuvA domain 2-like"/>
    <property type="match status" value="3"/>
</dbReference>
<evidence type="ECO:0000313" key="2">
    <source>
        <dbReference type="EMBL" id="KGO94361.1"/>
    </source>
</evidence>
<keyword evidence="1" id="KW-1133">Transmembrane helix</keyword>
<keyword evidence="1" id="KW-0812">Transmembrane</keyword>
<dbReference type="eggNOG" id="COG1555">
    <property type="taxonomic scope" value="Bacteria"/>
</dbReference>
<evidence type="ECO:0000313" key="3">
    <source>
        <dbReference type="Proteomes" id="UP000030111"/>
    </source>
</evidence>
<dbReference type="Gene3D" id="1.10.150.320">
    <property type="entry name" value="Photosystem II 12 kDa extrinsic protein"/>
    <property type="match status" value="1"/>
</dbReference>
<dbReference type="AlphaFoldDB" id="A0A0A2MRY9"/>
<dbReference type="EMBL" id="JRLY01000002">
    <property type="protein sequence ID" value="KGO94361.1"/>
    <property type="molecule type" value="Genomic_DNA"/>
</dbReference>
<feature type="transmembrane region" description="Helical" evidence="1">
    <location>
        <begin position="18"/>
        <end position="38"/>
    </location>
</feature>
<dbReference type="OrthoDB" id="981124at2"/>
<dbReference type="Pfam" id="PF12836">
    <property type="entry name" value="HHH_3"/>
    <property type="match status" value="2"/>
</dbReference>
<comment type="caution">
    <text evidence="2">The sequence shown here is derived from an EMBL/GenBank/DDBJ whole genome shotgun (WGS) entry which is preliminary data.</text>
</comment>
<keyword evidence="1" id="KW-0472">Membrane</keyword>
<reference evidence="2 3" key="1">
    <citation type="submission" date="2013-09" db="EMBL/GenBank/DDBJ databases">
        <authorList>
            <person name="Zeng Z."/>
            <person name="Chen C."/>
        </authorList>
    </citation>
    <scope>NUCLEOTIDE SEQUENCE [LARGE SCALE GENOMIC DNA]</scope>
    <source>
        <strain evidence="2 3">WB 4.1-42</strain>
    </source>
</reference>
<name>A0A0A2MRY9_9FLAO</name>
<dbReference type="Proteomes" id="UP000030111">
    <property type="component" value="Unassembled WGS sequence"/>
</dbReference>
<dbReference type="RefSeq" id="WP_026990357.1">
    <property type="nucleotide sequence ID" value="NZ_AUGP01000017.1"/>
</dbReference>
<accession>A0A0A2MRY9</accession>
<proteinExistence type="predicted"/>
<protein>
    <recommendedName>
        <fullName evidence="4">Competence protein ComEA</fullName>
    </recommendedName>
</protein>
<dbReference type="PANTHER" id="PTHR21180:SF32">
    <property type="entry name" value="ENDONUCLEASE_EXONUCLEASE_PHOSPHATASE FAMILY DOMAIN-CONTAINING PROTEIN 1"/>
    <property type="match status" value="1"/>
</dbReference>
<keyword evidence="3" id="KW-1185">Reference proteome</keyword>
<gene>
    <name evidence="2" type="ORF">Q766_05430</name>
</gene>
<dbReference type="PANTHER" id="PTHR21180">
    <property type="entry name" value="ENDONUCLEASE/EXONUCLEASE/PHOSPHATASE FAMILY DOMAIN-CONTAINING PROTEIN 1"/>
    <property type="match status" value="1"/>
</dbReference>
<evidence type="ECO:0000256" key="1">
    <source>
        <dbReference type="SAM" id="Phobius"/>
    </source>
</evidence>
<dbReference type="STRING" id="1121898.GCA_000422725_01482"/>
<dbReference type="InterPro" id="IPR010994">
    <property type="entry name" value="RuvA_2-like"/>
</dbReference>
<evidence type="ECO:0008006" key="4">
    <source>
        <dbReference type="Google" id="ProtNLM"/>
    </source>
</evidence>
<sequence>MPLPNLPYRFTKDQRKGIVALCLLIIIVQAGYFILNAFDFSSQAQKSEAEKQWLAHQSQIDALKVQQTGNEYKRYPFNPNYISDYKGYTLGMSVKEIDRLKAFRESGKFVNSKEEFQKITGMPDSILKSISPYFKFPDWVNKKQPAQHYASAEKQKNIYPEKKESVKPVLDINTAVEEDLVNVYGIGPAFAKKILRRRADLGAFVSMEQMDDFKEFSPEALAGLKKSFTVGSHPQVVTINVNTASLQQLARFPYFNRDIAKAIITERSMMGKIANFDELIKINDIFNYKSKIIRLYLDF</sequence>
<organism evidence="2 3">
    <name type="scientific">Flavobacterium subsaxonicum WB 4.1-42 = DSM 21790</name>
    <dbReference type="NCBI Taxonomy" id="1121898"/>
    <lineage>
        <taxon>Bacteria</taxon>
        <taxon>Pseudomonadati</taxon>
        <taxon>Bacteroidota</taxon>
        <taxon>Flavobacteriia</taxon>
        <taxon>Flavobacteriales</taxon>
        <taxon>Flavobacteriaceae</taxon>
        <taxon>Flavobacterium</taxon>
    </lineage>
</organism>